<dbReference type="Proteomes" id="UP000762676">
    <property type="component" value="Unassembled WGS sequence"/>
</dbReference>
<protein>
    <recommendedName>
        <fullName evidence="3">DhaK domain-containing protein</fullName>
    </recommendedName>
</protein>
<organism evidence="1 2">
    <name type="scientific">Elysia marginata</name>
    <dbReference type="NCBI Taxonomy" id="1093978"/>
    <lineage>
        <taxon>Eukaryota</taxon>
        <taxon>Metazoa</taxon>
        <taxon>Spiralia</taxon>
        <taxon>Lophotrochozoa</taxon>
        <taxon>Mollusca</taxon>
        <taxon>Gastropoda</taxon>
        <taxon>Heterobranchia</taxon>
        <taxon>Euthyneura</taxon>
        <taxon>Panpulmonata</taxon>
        <taxon>Sacoglossa</taxon>
        <taxon>Placobranchoidea</taxon>
        <taxon>Plakobranchidae</taxon>
        <taxon>Elysia</taxon>
    </lineage>
</organism>
<gene>
    <name evidence="1" type="ORF">ElyMa_005807300</name>
</gene>
<evidence type="ECO:0008006" key="3">
    <source>
        <dbReference type="Google" id="ProtNLM"/>
    </source>
</evidence>
<keyword evidence="2" id="KW-1185">Reference proteome</keyword>
<dbReference type="EMBL" id="BMAT01011649">
    <property type="protein sequence ID" value="GFR76686.1"/>
    <property type="molecule type" value="Genomic_DNA"/>
</dbReference>
<accession>A0AAV4FWM7</accession>
<evidence type="ECO:0000313" key="2">
    <source>
        <dbReference type="Proteomes" id="UP000762676"/>
    </source>
</evidence>
<evidence type="ECO:0000313" key="1">
    <source>
        <dbReference type="EMBL" id="GFR76686.1"/>
    </source>
</evidence>
<dbReference type="AlphaFoldDB" id="A0AAV4FWM7"/>
<reference evidence="1 2" key="1">
    <citation type="journal article" date="2021" name="Elife">
        <title>Chloroplast acquisition without the gene transfer in kleptoplastic sea slugs, Plakobranchus ocellatus.</title>
        <authorList>
            <person name="Maeda T."/>
            <person name="Takahashi S."/>
            <person name="Yoshida T."/>
            <person name="Shimamura S."/>
            <person name="Takaki Y."/>
            <person name="Nagai Y."/>
            <person name="Toyoda A."/>
            <person name="Suzuki Y."/>
            <person name="Arimoto A."/>
            <person name="Ishii H."/>
            <person name="Satoh N."/>
            <person name="Nishiyama T."/>
            <person name="Hasebe M."/>
            <person name="Maruyama T."/>
            <person name="Minagawa J."/>
            <person name="Obokata J."/>
            <person name="Shigenobu S."/>
        </authorList>
    </citation>
    <scope>NUCLEOTIDE SEQUENCE [LARGE SCALE GENOMIC DNA]</scope>
</reference>
<name>A0AAV4FWM7_9GAST</name>
<comment type="caution">
    <text evidence="1">The sequence shown here is derived from an EMBL/GenBank/DDBJ whole genome shotgun (WGS) entry which is preliminary data.</text>
</comment>
<sequence>MDGGVSRIGVIIGFCVLSIAEELGKTEAAAKLVDIPTKLFVINGVGCGAETKIFYDELGLCKGERVRGEVDDRHSVGPLHSLLL</sequence>
<proteinExistence type="predicted"/>